<reference evidence="1 2" key="1">
    <citation type="submission" date="2020-08" db="EMBL/GenBank/DDBJ databases">
        <title>Sequencing the genomes of 1000 actinobacteria strains.</title>
        <authorList>
            <person name="Klenk H.-P."/>
        </authorList>
    </citation>
    <scope>NUCLEOTIDE SEQUENCE [LARGE SCALE GENOMIC DNA]</scope>
    <source>
        <strain evidence="1 2">DSM 45272</strain>
    </source>
</reference>
<evidence type="ECO:0000313" key="1">
    <source>
        <dbReference type="EMBL" id="MBB5856020.1"/>
    </source>
</evidence>
<sequence>MTERLDPYEIYADDELDVDLLGLSWSEPAVPEPRDRP</sequence>
<protein>
    <submittedName>
        <fullName evidence="1">Uncharacterized protein</fullName>
    </submittedName>
</protein>
<accession>A0A841BAR8</accession>
<comment type="caution">
    <text evidence="1">The sequence shown here is derived from an EMBL/GenBank/DDBJ whole genome shotgun (WGS) entry which is preliminary data.</text>
</comment>
<dbReference type="AlphaFoldDB" id="A0A841BAR8"/>
<dbReference type="Proteomes" id="UP000580861">
    <property type="component" value="Unassembled WGS sequence"/>
</dbReference>
<gene>
    <name evidence="1" type="ORF">HDA45_006107</name>
</gene>
<evidence type="ECO:0000313" key="2">
    <source>
        <dbReference type="Proteomes" id="UP000580861"/>
    </source>
</evidence>
<dbReference type="EMBL" id="JACHMX010000001">
    <property type="protein sequence ID" value="MBB5856020.1"/>
    <property type="molecule type" value="Genomic_DNA"/>
</dbReference>
<name>A0A841BAR8_9PSEU</name>
<organism evidence="1 2">
    <name type="scientific">Amycolatopsis umgeniensis</name>
    <dbReference type="NCBI Taxonomy" id="336628"/>
    <lineage>
        <taxon>Bacteria</taxon>
        <taxon>Bacillati</taxon>
        <taxon>Actinomycetota</taxon>
        <taxon>Actinomycetes</taxon>
        <taxon>Pseudonocardiales</taxon>
        <taxon>Pseudonocardiaceae</taxon>
        <taxon>Amycolatopsis</taxon>
    </lineage>
</organism>
<proteinExistence type="predicted"/>
<keyword evidence="2" id="KW-1185">Reference proteome</keyword>